<keyword evidence="3" id="KW-1185">Reference proteome</keyword>
<dbReference type="HOGENOM" id="CLU_036511_0_0_1"/>
<sequence length="517" mass="54573">MSGLRNTMKGGWHPEGKEGGKESWRGDFKGINQVAGWMGKGKESESSSSGSKQTSEPQGGIRGSVSGWMGKGKEGDSSVSGSGQGGLRGQVAGWMGKGNESNSNRSDHVSQPLSSLKDPSSFGPPPKHINYHGAAAVPNQTTPDRRGVGAPLSQDQINAQNSHRQQAAEADEQFQKPAPPPVPYRVNTSGLSTDNLPPPPVRRLDSESSASTSSISKSKPPKPPPRLPARNGSPSSDPPPAYSSAPVLSHDYINQDATSRLANAGISVPGFGIGQEKSSSSAHTPVNELQSRFSQMNTSGSPSAPTLPAQASTNIDSQSAGSTSSLHNFRERHADSIDSGKQKYGDFRERHADSIDSGKQKLSGYASRLTGSSPAAPSPPARPASNTSMNLEPAEPARGTSSVQDFRERHADKIDMGKEKWSGVTSRFNTFVEDRKFSAEANKRIPRPPPLSRPISMAQSNSPAASPAEPDIQTQAQRKKAPPAPPPKRAEFRASPVDASSPSVPGPPPIPHNTKPR</sequence>
<dbReference type="GeneID" id="27680371"/>
<feature type="compositionally biased region" description="Polar residues" evidence="1">
    <location>
        <begin position="276"/>
        <end position="327"/>
    </location>
</feature>
<proteinExistence type="predicted"/>
<feature type="region of interest" description="Disordered" evidence="1">
    <location>
        <begin position="265"/>
        <end position="517"/>
    </location>
</feature>
<feature type="compositionally biased region" description="Low complexity" evidence="1">
    <location>
        <begin position="46"/>
        <end position="56"/>
    </location>
</feature>
<dbReference type="Proteomes" id="UP000030143">
    <property type="component" value="Unassembled WGS sequence"/>
</dbReference>
<feature type="compositionally biased region" description="Polar residues" evidence="1">
    <location>
        <begin position="186"/>
        <end position="195"/>
    </location>
</feature>
<feature type="compositionally biased region" description="Basic and acidic residues" evidence="1">
    <location>
        <begin position="328"/>
        <end position="359"/>
    </location>
</feature>
<feature type="compositionally biased region" description="Polar residues" evidence="1">
    <location>
        <begin position="99"/>
        <end position="118"/>
    </location>
</feature>
<feature type="compositionally biased region" description="Low complexity" evidence="1">
    <location>
        <begin position="207"/>
        <end position="218"/>
    </location>
</feature>
<dbReference type="STRING" id="27334.A0A0A2JQE2"/>
<evidence type="ECO:0000256" key="1">
    <source>
        <dbReference type="SAM" id="MobiDB-lite"/>
    </source>
</evidence>
<feature type="compositionally biased region" description="Basic and acidic residues" evidence="1">
    <location>
        <begin position="432"/>
        <end position="443"/>
    </location>
</feature>
<dbReference type="RefSeq" id="XP_016598544.1">
    <property type="nucleotide sequence ID" value="XM_016744951.1"/>
</dbReference>
<feature type="compositionally biased region" description="Low complexity" evidence="1">
    <location>
        <begin position="494"/>
        <end position="503"/>
    </location>
</feature>
<evidence type="ECO:0000313" key="2">
    <source>
        <dbReference type="EMBL" id="KGO56853.1"/>
    </source>
</evidence>
<name>A0A0A2JQE2_PENEN</name>
<organism evidence="2 3">
    <name type="scientific">Penicillium expansum</name>
    <name type="common">Blue mold rot fungus</name>
    <dbReference type="NCBI Taxonomy" id="27334"/>
    <lineage>
        <taxon>Eukaryota</taxon>
        <taxon>Fungi</taxon>
        <taxon>Dikarya</taxon>
        <taxon>Ascomycota</taxon>
        <taxon>Pezizomycotina</taxon>
        <taxon>Eurotiomycetes</taxon>
        <taxon>Eurotiomycetidae</taxon>
        <taxon>Eurotiales</taxon>
        <taxon>Aspergillaceae</taxon>
        <taxon>Penicillium</taxon>
    </lineage>
</organism>
<comment type="caution">
    <text evidence="2">The sequence shown here is derived from an EMBL/GenBank/DDBJ whole genome shotgun (WGS) entry which is preliminary data.</text>
</comment>
<dbReference type="AlphaFoldDB" id="A0A0A2JQE2"/>
<accession>A0A0A2JQE2</accession>
<feature type="region of interest" description="Disordered" evidence="1">
    <location>
        <begin position="1"/>
        <end position="250"/>
    </location>
</feature>
<reference evidence="2 3" key="1">
    <citation type="journal article" date="2015" name="Mol. Plant Microbe Interact.">
        <title>Genome, transcriptome, and functional analyses of Penicillium expansum provide new insights into secondary metabolism and pathogenicity.</title>
        <authorList>
            <person name="Ballester A.R."/>
            <person name="Marcet-Houben M."/>
            <person name="Levin E."/>
            <person name="Sela N."/>
            <person name="Selma-Lazaro C."/>
            <person name="Carmona L."/>
            <person name="Wisniewski M."/>
            <person name="Droby S."/>
            <person name="Gonzalez-Candelas L."/>
            <person name="Gabaldon T."/>
        </authorList>
    </citation>
    <scope>NUCLEOTIDE SEQUENCE [LARGE SCALE GENOMIC DNA]</scope>
    <source>
        <strain evidence="2 3">MD-8</strain>
    </source>
</reference>
<protein>
    <submittedName>
        <fullName evidence="2">Uncharacterized protein</fullName>
    </submittedName>
</protein>
<feature type="compositionally biased region" description="Polar residues" evidence="1">
    <location>
        <begin position="153"/>
        <end position="165"/>
    </location>
</feature>
<dbReference type="VEuPathDB" id="FungiDB:PEXP_049350"/>
<feature type="compositionally biased region" description="Basic and acidic residues" evidence="1">
    <location>
        <begin position="12"/>
        <end position="28"/>
    </location>
</feature>
<evidence type="ECO:0000313" key="3">
    <source>
        <dbReference type="Proteomes" id="UP000030143"/>
    </source>
</evidence>
<dbReference type="EMBL" id="JQFZ01000159">
    <property type="protein sequence ID" value="KGO56853.1"/>
    <property type="molecule type" value="Genomic_DNA"/>
</dbReference>
<gene>
    <name evidence="2" type="ORF">PEX2_076810</name>
</gene>
<feature type="compositionally biased region" description="Basic and acidic residues" evidence="1">
    <location>
        <begin position="405"/>
        <end position="421"/>
    </location>
</feature>